<dbReference type="Gene3D" id="1.10.510.10">
    <property type="entry name" value="Transferase(Phosphotransferase) domain 1"/>
    <property type="match status" value="1"/>
</dbReference>
<evidence type="ECO:0000313" key="5">
    <source>
        <dbReference type="Proteomes" id="UP000032304"/>
    </source>
</evidence>
<dbReference type="AlphaFoldDB" id="A0A0D2V9X1"/>
<keyword evidence="2" id="KW-0732">Signal</keyword>
<dbReference type="EMBL" id="CM001752">
    <property type="protein sequence ID" value="KJB79696.1"/>
    <property type="molecule type" value="Genomic_DNA"/>
</dbReference>
<dbReference type="PANTHER" id="PTHR48007:SF43">
    <property type="entry name" value="POLLEN RECEPTOR-LIKE KINASE 4"/>
    <property type="match status" value="1"/>
</dbReference>
<name>A0A0D2V9X1_GOSRA</name>
<dbReference type="SUPFAM" id="SSF52058">
    <property type="entry name" value="L domain-like"/>
    <property type="match status" value="1"/>
</dbReference>
<evidence type="ECO:0000259" key="3">
    <source>
        <dbReference type="PROSITE" id="PS50011"/>
    </source>
</evidence>
<keyword evidence="1" id="KW-1133">Transmembrane helix</keyword>
<dbReference type="eggNOG" id="ENOG502QRAJ">
    <property type="taxonomic scope" value="Eukaryota"/>
</dbReference>
<keyword evidence="1" id="KW-0472">Membrane</keyword>
<protein>
    <recommendedName>
        <fullName evidence="3">Protein kinase domain-containing protein</fullName>
    </recommendedName>
</protein>
<keyword evidence="5" id="KW-1185">Reference proteome</keyword>
<evidence type="ECO:0000256" key="1">
    <source>
        <dbReference type="SAM" id="Phobius"/>
    </source>
</evidence>
<dbReference type="KEGG" id="gra:105781344"/>
<dbReference type="InterPro" id="IPR046959">
    <property type="entry name" value="PRK1-6/SRF4-like"/>
</dbReference>
<evidence type="ECO:0000256" key="2">
    <source>
        <dbReference type="SAM" id="SignalP"/>
    </source>
</evidence>
<keyword evidence="1" id="KW-0812">Transmembrane</keyword>
<reference evidence="4 5" key="1">
    <citation type="journal article" date="2012" name="Nature">
        <title>Repeated polyploidization of Gossypium genomes and the evolution of spinnable cotton fibres.</title>
        <authorList>
            <person name="Paterson A.H."/>
            <person name="Wendel J.F."/>
            <person name="Gundlach H."/>
            <person name="Guo H."/>
            <person name="Jenkins J."/>
            <person name="Jin D."/>
            <person name="Llewellyn D."/>
            <person name="Showmaker K.C."/>
            <person name="Shu S."/>
            <person name="Udall J."/>
            <person name="Yoo M.J."/>
            <person name="Byers R."/>
            <person name="Chen W."/>
            <person name="Doron-Faigenboim A."/>
            <person name="Duke M.V."/>
            <person name="Gong L."/>
            <person name="Grimwood J."/>
            <person name="Grover C."/>
            <person name="Grupp K."/>
            <person name="Hu G."/>
            <person name="Lee T.H."/>
            <person name="Li J."/>
            <person name="Lin L."/>
            <person name="Liu T."/>
            <person name="Marler B.S."/>
            <person name="Page J.T."/>
            <person name="Roberts A.W."/>
            <person name="Romanel E."/>
            <person name="Sanders W.S."/>
            <person name="Szadkowski E."/>
            <person name="Tan X."/>
            <person name="Tang H."/>
            <person name="Xu C."/>
            <person name="Wang J."/>
            <person name="Wang Z."/>
            <person name="Zhang D."/>
            <person name="Zhang L."/>
            <person name="Ashrafi H."/>
            <person name="Bedon F."/>
            <person name="Bowers J.E."/>
            <person name="Brubaker C.L."/>
            <person name="Chee P.W."/>
            <person name="Das S."/>
            <person name="Gingle A.R."/>
            <person name="Haigler C.H."/>
            <person name="Harker D."/>
            <person name="Hoffmann L.V."/>
            <person name="Hovav R."/>
            <person name="Jones D.C."/>
            <person name="Lemke C."/>
            <person name="Mansoor S."/>
            <person name="ur Rahman M."/>
            <person name="Rainville L.N."/>
            <person name="Rambani A."/>
            <person name="Reddy U.K."/>
            <person name="Rong J.K."/>
            <person name="Saranga Y."/>
            <person name="Scheffler B.E."/>
            <person name="Scheffler J.A."/>
            <person name="Stelly D.M."/>
            <person name="Triplett B.A."/>
            <person name="Van Deynze A."/>
            <person name="Vaslin M.F."/>
            <person name="Waghmare V.N."/>
            <person name="Walford S.A."/>
            <person name="Wright R.J."/>
            <person name="Zaki E.A."/>
            <person name="Zhang T."/>
            <person name="Dennis E.S."/>
            <person name="Mayer K.F."/>
            <person name="Peterson D.G."/>
            <person name="Rokhsar D.S."/>
            <person name="Wang X."/>
            <person name="Schmutz J."/>
        </authorList>
    </citation>
    <scope>NUCLEOTIDE SEQUENCE [LARGE SCALE GENOMIC DNA]</scope>
</reference>
<dbReference type="Proteomes" id="UP000032304">
    <property type="component" value="Chromosome 13"/>
</dbReference>
<dbReference type="PROSITE" id="PS50011">
    <property type="entry name" value="PROTEIN_KINASE_DOM"/>
    <property type="match status" value="1"/>
</dbReference>
<dbReference type="Gene3D" id="3.30.200.20">
    <property type="entry name" value="Phosphorylase Kinase, domain 1"/>
    <property type="match status" value="1"/>
</dbReference>
<dbReference type="Pfam" id="PF07714">
    <property type="entry name" value="PK_Tyr_Ser-Thr"/>
    <property type="match status" value="1"/>
</dbReference>
<dbReference type="OMA" id="KSPEYGY"/>
<feature type="transmembrane region" description="Helical" evidence="1">
    <location>
        <begin position="223"/>
        <end position="245"/>
    </location>
</feature>
<evidence type="ECO:0000313" key="4">
    <source>
        <dbReference type="EMBL" id="KJB79696.1"/>
    </source>
</evidence>
<dbReference type="InterPro" id="IPR000719">
    <property type="entry name" value="Prot_kinase_dom"/>
</dbReference>
<accession>A0A0D2V9X1</accession>
<dbReference type="PANTHER" id="PTHR48007">
    <property type="entry name" value="LEUCINE-RICH REPEAT RECEPTOR-LIKE PROTEIN KINASE PXC1"/>
    <property type="match status" value="1"/>
</dbReference>
<dbReference type="SUPFAM" id="SSF56112">
    <property type="entry name" value="Protein kinase-like (PK-like)"/>
    <property type="match status" value="1"/>
</dbReference>
<dbReference type="Gramene" id="KJB79696">
    <property type="protein sequence ID" value="KJB79696"/>
    <property type="gene ID" value="B456_013G062400"/>
</dbReference>
<organism evidence="4 5">
    <name type="scientific">Gossypium raimondii</name>
    <name type="common">Peruvian cotton</name>
    <name type="synonym">Gossypium klotzschianum subsp. raimondii</name>
    <dbReference type="NCBI Taxonomy" id="29730"/>
    <lineage>
        <taxon>Eukaryota</taxon>
        <taxon>Viridiplantae</taxon>
        <taxon>Streptophyta</taxon>
        <taxon>Embryophyta</taxon>
        <taxon>Tracheophyta</taxon>
        <taxon>Spermatophyta</taxon>
        <taxon>Magnoliopsida</taxon>
        <taxon>eudicotyledons</taxon>
        <taxon>Gunneridae</taxon>
        <taxon>Pentapetalae</taxon>
        <taxon>rosids</taxon>
        <taxon>malvids</taxon>
        <taxon>Malvales</taxon>
        <taxon>Malvaceae</taxon>
        <taxon>Malvoideae</taxon>
        <taxon>Gossypium</taxon>
    </lineage>
</organism>
<feature type="chain" id="PRO_5002265941" description="Protein kinase domain-containing protein" evidence="2">
    <location>
        <begin position="25"/>
        <end position="604"/>
    </location>
</feature>
<dbReference type="OrthoDB" id="248923at2759"/>
<dbReference type="InterPro" id="IPR001245">
    <property type="entry name" value="Ser-Thr/Tyr_kinase_cat_dom"/>
</dbReference>
<dbReference type="InterPro" id="IPR011009">
    <property type="entry name" value="Kinase-like_dom_sf"/>
</dbReference>
<sequence length="604" mass="67366">MESPLLPKYLLIVILFSHYSTTIAQYEQERDTLYALKHTFNDPFLNDNWNGLHCYENNSFWYGIQCINGRITSILLENRGLSGNPSAVSLVVLSELVTLSFKNNLVYGNIMDFCYNHKLKDIDLSENMLEGPIPPCSTNLELLRSLQLQQNHLSGMIPEFNQAGLTVFNVSYNNISGPIPGTTTLRSFTADSYANNGPNMCDPLCHFSEINTPTPTESKKESIAIAFMVLDIIGLVTVILLLVLYCKRSSKFKNLIKRRHFEETSDGDGMKLVFMADDGGFELNELMGAAAEGLGKGVCGDSYKATLNDGVAVVVKQLRGLKPLMSKEEFMKMVRMIADQKHPNLLPLMAYWCSEDVKLLVYRYAKNGNLFNRLHGGRGSRDRISFKWSSRLTVARSVARALEHLHLNSNPSQCTVPHGNLKSTNILLDDDGETVLVSDYGLASSMALPVAAQHMVSYKSPEYQTWKRVSRKSDVWSYGCLLLELLTRRVSVHSAPPGINGVDLCKWVKRAFREEWIAEVFDKEISMEKNGTKGMEKLLEIALRCCDESPEKRPEMAEIAAEIDAIEAVEEDHGADLSAVQSLTEEGFSMHASSAIVDSSDGIS</sequence>
<dbReference type="GO" id="GO:0005524">
    <property type="term" value="F:ATP binding"/>
    <property type="evidence" value="ECO:0007669"/>
    <property type="project" value="InterPro"/>
</dbReference>
<dbReference type="InterPro" id="IPR032675">
    <property type="entry name" value="LRR_dom_sf"/>
</dbReference>
<feature type="signal peptide" evidence="2">
    <location>
        <begin position="1"/>
        <end position="24"/>
    </location>
</feature>
<dbReference type="GO" id="GO:0004672">
    <property type="term" value="F:protein kinase activity"/>
    <property type="evidence" value="ECO:0007669"/>
    <property type="project" value="InterPro"/>
</dbReference>
<proteinExistence type="predicted"/>
<feature type="domain" description="Protein kinase" evidence="3">
    <location>
        <begin position="288"/>
        <end position="566"/>
    </location>
</feature>
<gene>
    <name evidence="4" type="ORF">B456_013G062400</name>
</gene>
<dbReference type="Gene3D" id="3.80.10.10">
    <property type="entry name" value="Ribonuclease Inhibitor"/>
    <property type="match status" value="1"/>
</dbReference>